<dbReference type="NCBIfam" id="TIGR00229">
    <property type="entry name" value="sensory_box"/>
    <property type="match status" value="1"/>
</dbReference>
<gene>
    <name evidence="3" type="ORF">S12H4_56357</name>
</gene>
<accession>X1V5R5</accession>
<feature type="domain" description="PAC" evidence="2">
    <location>
        <begin position="53"/>
        <end position="105"/>
    </location>
</feature>
<dbReference type="PROSITE" id="PS50113">
    <property type="entry name" value="PAC"/>
    <property type="match status" value="1"/>
</dbReference>
<dbReference type="InterPro" id="IPR000700">
    <property type="entry name" value="PAS-assoc_C"/>
</dbReference>
<dbReference type="Gene3D" id="3.30.450.20">
    <property type="entry name" value="PAS domain"/>
    <property type="match status" value="2"/>
</dbReference>
<proteinExistence type="predicted"/>
<feature type="non-terminal residue" evidence="3">
    <location>
        <position position="1"/>
    </location>
</feature>
<evidence type="ECO:0000259" key="2">
    <source>
        <dbReference type="PROSITE" id="PS50113"/>
    </source>
</evidence>
<dbReference type="SMART" id="SM00091">
    <property type="entry name" value="PAS"/>
    <property type="match status" value="1"/>
</dbReference>
<name>X1V5R5_9ZZZZ</name>
<organism evidence="3">
    <name type="scientific">marine sediment metagenome</name>
    <dbReference type="NCBI Taxonomy" id="412755"/>
    <lineage>
        <taxon>unclassified sequences</taxon>
        <taxon>metagenomes</taxon>
        <taxon>ecological metagenomes</taxon>
    </lineage>
</organism>
<evidence type="ECO:0008006" key="4">
    <source>
        <dbReference type="Google" id="ProtNLM"/>
    </source>
</evidence>
<dbReference type="EMBL" id="BARW01036279">
    <property type="protein sequence ID" value="GAJ25059.1"/>
    <property type="molecule type" value="Genomic_DNA"/>
</dbReference>
<dbReference type="AlphaFoldDB" id="X1V5R5"/>
<dbReference type="CDD" id="cd00130">
    <property type="entry name" value="PAS"/>
    <property type="match status" value="1"/>
</dbReference>
<protein>
    <recommendedName>
        <fullName evidence="4">PAS domain-containing protein</fullName>
    </recommendedName>
</protein>
<reference evidence="3" key="1">
    <citation type="journal article" date="2014" name="Front. Microbiol.">
        <title>High frequency of phylogenetically diverse reductive dehalogenase-homologous genes in deep subseafloor sedimentary metagenomes.</title>
        <authorList>
            <person name="Kawai M."/>
            <person name="Futagami T."/>
            <person name="Toyoda A."/>
            <person name="Takaki Y."/>
            <person name="Nishi S."/>
            <person name="Hori S."/>
            <person name="Arai W."/>
            <person name="Tsubouchi T."/>
            <person name="Morono Y."/>
            <person name="Uchiyama I."/>
            <person name="Ito T."/>
            <person name="Fujiyama A."/>
            <person name="Inagaki F."/>
            <person name="Takami H."/>
        </authorList>
    </citation>
    <scope>NUCLEOTIDE SEQUENCE</scope>
    <source>
        <strain evidence="3">Expedition CK06-06</strain>
    </source>
</reference>
<feature type="non-terminal residue" evidence="3">
    <location>
        <position position="214"/>
    </location>
</feature>
<evidence type="ECO:0000313" key="3">
    <source>
        <dbReference type="EMBL" id="GAJ25059.1"/>
    </source>
</evidence>
<dbReference type="SUPFAM" id="SSF55785">
    <property type="entry name" value="PYP-like sensor domain (PAS domain)"/>
    <property type="match status" value="2"/>
</dbReference>
<evidence type="ECO:0000259" key="1">
    <source>
        <dbReference type="PROSITE" id="PS50112"/>
    </source>
</evidence>
<dbReference type="InterPro" id="IPR035965">
    <property type="entry name" value="PAS-like_dom_sf"/>
</dbReference>
<dbReference type="PROSITE" id="PS50112">
    <property type="entry name" value="PAS"/>
    <property type="match status" value="1"/>
</dbReference>
<feature type="domain" description="PAS" evidence="1">
    <location>
        <begin position="99"/>
        <end position="157"/>
    </location>
</feature>
<sequence>QDTEYNIIFQNEPSRISTGGDHVGEKCYRVYNGREKICEGCPVEKAFKDGKSHTSEMMEVMPLGEVAFWEYVTNPIRDVEGRIVSCISIRRNVTESKRTEEKHRIILATALDGFYVVGLDGRLLEVNASYCKMVGYTHEELLKMSIPDIEAIETPEDTAQHMKKVVAHGYDFFESQHQRKDGKIIDVEVSANYIDVESGQIVVFVRNITERKKG</sequence>
<dbReference type="InterPro" id="IPR000014">
    <property type="entry name" value="PAS"/>
</dbReference>
<comment type="caution">
    <text evidence="3">The sequence shown here is derived from an EMBL/GenBank/DDBJ whole genome shotgun (WGS) entry which is preliminary data.</text>
</comment>
<dbReference type="Pfam" id="PF13426">
    <property type="entry name" value="PAS_9"/>
    <property type="match status" value="1"/>
</dbReference>